<proteinExistence type="predicted"/>
<dbReference type="KEGG" id="pbn:PADG_06387"/>
<dbReference type="EMBL" id="KN275964">
    <property type="protein sequence ID" value="EEH50308.2"/>
    <property type="molecule type" value="Genomic_DNA"/>
</dbReference>
<evidence type="ECO:0000313" key="1">
    <source>
        <dbReference type="EMBL" id="EEH50308.2"/>
    </source>
</evidence>
<gene>
    <name evidence="1" type="ORF">PADG_06387</name>
</gene>
<dbReference type="InParanoid" id="C1GGF0"/>
<dbReference type="RefSeq" id="XP_010761719.1">
    <property type="nucleotide sequence ID" value="XM_010763417.1"/>
</dbReference>
<dbReference type="VEuPathDB" id="FungiDB:PADG_06387"/>
<dbReference type="HOGENOM" id="CLU_1030952_0_0_1"/>
<reference evidence="1 2" key="1">
    <citation type="journal article" date="2011" name="PLoS Genet.">
        <title>Comparative genomic analysis of human fungal pathogens causing paracoccidioidomycosis.</title>
        <authorList>
            <person name="Desjardins C.A."/>
            <person name="Champion M.D."/>
            <person name="Holder J.W."/>
            <person name="Muszewska A."/>
            <person name="Goldberg J."/>
            <person name="Bailao A.M."/>
            <person name="Brigido M.M."/>
            <person name="Ferreira M.E."/>
            <person name="Garcia A.M."/>
            <person name="Grynberg M."/>
            <person name="Gujja S."/>
            <person name="Heiman D.I."/>
            <person name="Henn M.R."/>
            <person name="Kodira C.D."/>
            <person name="Leon-Narvaez H."/>
            <person name="Longo L.V."/>
            <person name="Ma L.J."/>
            <person name="Malavazi I."/>
            <person name="Matsuo A.L."/>
            <person name="Morais F.V."/>
            <person name="Pereira M."/>
            <person name="Rodriguez-Brito S."/>
            <person name="Sakthikumar S."/>
            <person name="Salem-Izacc S.M."/>
            <person name="Sykes S.M."/>
            <person name="Teixeira M.M."/>
            <person name="Vallejo M.C."/>
            <person name="Walter M.E."/>
            <person name="Yandava C."/>
            <person name="Young S."/>
            <person name="Zeng Q."/>
            <person name="Zucker J."/>
            <person name="Felipe M.S."/>
            <person name="Goldman G.H."/>
            <person name="Haas B.J."/>
            <person name="McEwen J.G."/>
            <person name="Nino-Vega G."/>
            <person name="Puccia R."/>
            <person name="San-Blas G."/>
            <person name="Soares C.M."/>
            <person name="Birren B.W."/>
            <person name="Cuomo C.A."/>
        </authorList>
    </citation>
    <scope>NUCLEOTIDE SEQUENCE [LARGE SCALE GENOMIC DNA]</scope>
    <source>
        <strain evidence="1 2">Pb18</strain>
    </source>
</reference>
<dbReference type="GeneID" id="22585124"/>
<evidence type="ECO:0000313" key="2">
    <source>
        <dbReference type="Proteomes" id="UP000001628"/>
    </source>
</evidence>
<dbReference type="AlphaFoldDB" id="C1GGF0"/>
<dbReference type="Proteomes" id="UP000001628">
    <property type="component" value="Unassembled WGS sequence"/>
</dbReference>
<protein>
    <submittedName>
        <fullName evidence="1">Uncharacterized protein</fullName>
    </submittedName>
</protein>
<sequence>MDWPSQTLDYRYAKYTVTKVLGSHNYQLDSPGIHVFHTNLLRPAAEGPFPSQKILTWQPPGIIKEDNFKGLLLTLPVIQTLPLYKPPPSSMGHEDASAGAHTWLQELLQQQVSRDEAFRIELQDLRTQLVAAATALPLTILTPSARKGSSPHLRPLMGLTSSDIPPGDSNARAKLRVDGEAIDSLDGQVWYGFGLLRGDAATKFHPWMDANSTTSLNPGIIFAQPDILFSGPALAAKAFGWLQNTSQCSLSFVIFLPTLDQKTLEAEGQF</sequence>
<keyword evidence="2" id="KW-1185">Reference proteome</keyword>
<accession>C1GGF0</accession>
<dbReference type="OrthoDB" id="4365575at2759"/>
<organism evidence="1 2">
    <name type="scientific">Paracoccidioides brasiliensis (strain Pb18)</name>
    <dbReference type="NCBI Taxonomy" id="502780"/>
    <lineage>
        <taxon>Eukaryota</taxon>
        <taxon>Fungi</taxon>
        <taxon>Dikarya</taxon>
        <taxon>Ascomycota</taxon>
        <taxon>Pezizomycotina</taxon>
        <taxon>Eurotiomycetes</taxon>
        <taxon>Eurotiomycetidae</taxon>
        <taxon>Onygenales</taxon>
        <taxon>Ajellomycetaceae</taxon>
        <taxon>Paracoccidioides</taxon>
    </lineage>
</organism>
<dbReference type="eggNOG" id="ENOG502RPP2">
    <property type="taxonomic scope" value="Eukaryota"/>
</dbReference>
<name>C1GGF0_PARBD</name>